<name>W9X179_9EURO</name>
<organism evidence="2 3">
    <name type="scientific">Cladophialophora psammophila CBS 110553</name>
    <dbReference type="NCBI Taxonomy" id="1182543"/>
    <lineage>
        <taxon>Eukaryota</taxon>
        <taxon>Fungi</taxon>
        <taxon>Dikarya</taxon>
        <taxon>Ascomycota</taxon>
        <taxon>Pezizomycotina</taxon>
        <taxon>Eurotiomycetes</taxon>
        <taxon>Chaetothyriomycetidae</taxon>
        <taxon>Chaetothyriales</taxon>
        <taxon>Herpotrichiellaceae</taxon>
        <taxon>Cladophialophora</taxon>
    </lineage>
</organism>
<protein>
    <recommendedName>
        <fullName evidence="1">Heterokaryon incompatibility domain-containing protein</fullName>
    </recommendedName>
</protein>
<dbReference type="HOGENOM" id="CLU_532239_0_0_1"/>
<gene>
    <name evidence="2" type="ORF">A1O5_06068</name>
</gene>
<dbReference type="RefSeq" id="XP_007744854.1">
    <property type="nucleotide sequence ID" value="XM_007746664.1"/>
</dbReference>
<dbReference type="PANTHER" id="PTHR39596:SF2">
    <property type="entry name" value="HET DOMAIN PROTEIN (AFU_ORTHOLOGUE AFUA_1G17550)-RELATED"/>
    <property type="match status" value="1"/>
</dbReference>
<keyword evidence="3" id="KW-1185">Reference proteome</keyword>
<dbReference type="AlphaFoldDB" id="W9X179"/>
<accession>W9X179</accession>
<dbReference type="eggNOG" id="ENOG502SQ4R">
    <property type="taxonomic scope" value="Eukaryota"/>
</dbReference>
<evidence type="ECO:0000313" key="3">
    <source>
        <dbReference type="Proteomes" id="UP000019471"/>
    </source>
</evidence>
<dbReference type="OrthoDB" id="2426273at2759"/>
<reference evidence="2 3" key="1">
    <citation type="submission" date="2013-03" db="EMBL/GenBank/DDBJ databases">
        <title>The Genome Sequence of Cladophialophora psammophila CBS 110553.</title>
        <authorList>
            <consortium name="The Broad Institute Genomics Platform"/>
            <person name="Cuomo C."/>
            <person name="de Hoog S."/>
            <person name="Gorbushina A."/>
            <person name="Walker B."/>
            <person name="Young S.K."/>
            <person name="Zeng Q."/>
            <person name="Gargeya S."/>
            <person name="Fitzgerald M."/>
            <person name="Haas B."/>
            <person name="Abouelleil A."/>
            <person name="Allen A.W."/>
            <person name="Alvarado L."/>
            <person name="Arachchi H.M."/>
            <person name="Berlin A.M."/>
            <person name="Chapman S.B."/>
            <person name="Gainer-Dewar J."/>
            <person name="Goldberg J."/>
            <person name="Griggs A."/>
            <person name="Gujja S."/>
            <person name="Hansen M."/>
            <person name="Howarth C."/>
            <person name="Imamovic A."/>
            <person name="Ireland A."/>
            <person name="Larimer J."/>
            <person name="McCowan C."/>
            <person name="Murphy C."/>
            <person name="Pearson M."/>
            <person name="Poon T.W."/>
            <person name="Priest M."/>
            <person name="Roberts A."/>
            <person name="Saif S."/>
            <person name="Shea T."/>
            <person name="Sisk P."/>
            <person name="Sykes S."/>
            <person name="Wortman J."/>
            <person name="Nusbaum C."/>
            <person name="Birren B."/>
        </authorList>
    </citation>
    <scope>NUCLEOTIDE SEQUENCE [LARGE SCALE GENOMIC DNA]</scope>
    <source>
        <strain evidence="2 3">CBS 110553</strain>
    </source>
</reference>
<sequence length="470" mass="53075">MDFVELPDGVEPEEVPDLGVRDYDNGDFSTYPQRQGWNLRALLDYDITAAYDSWDEASQNFGPALFGAFNGLNLDALEGRDFRSAVKAVARNMLLSVVGSFIQTWIMLGTLSVALRRPVSRDEVIEVKETIEENGEKTERSCISLRAAFAECVVNFRDHLEADSDWSADVLRSLRIGITFLDDMAKIPAPQRYCLLPRSVELSLLVLLSTIDLHQSFHSRRKLRANMYSCESLEQEMKNQRKWCPHVLYRLRALGGAQSLYYTALLPSFAVGGAHENCDEGICVAFNIDHGTYRTIHLEGCGDKNQHYICQDVRVSERDLGLMLEAGGYPLVCLEQGRLKLVRYEPGIQYVAISHVWSDGRGNPRQNALPLCQLRTIQRWVSNSAHKGTFFWIDTLCVPIKEPHRNTAIMRMAQTYEAASHVIVLSEELLMHNLPASPLQALYMIFYRGNTSQKATLPVSKPGNHFLNAK</sequence>
<dbReference type="EMBL" id="AMGX01000008">
    <property type="protein sequence ID" value="EXJ71075.1"/>
    <property type="molecule type" value="Genomic_DNA"/>
</dbReference>
<dbReference type="GeneID" id="19190781"/>
<dbReference type="Pfam" id="PF06985">
    <property type="entry name" value="HET"/>
    <property type="match status" value="1"/>
</dbReference>
<evidence type="ECO:0000313" key="2">
    <source>
        <dbReference type="EMBL" id="EXJ71075.1"/>
    </source>
</evidence>
<comment type="caution">
    <text evidence="2">The sequence shown here is derived from an EMBL/GenBank/DDBJ whole genome shotgun (WGS) entry which is preliminary data.</text>
</comment>
<dbReference type="InterPro" id="IPR010730">
    <property type="entry name" value="HET"/>
</dbReference>
<proteinExistence type="predicted"/>
<dbReference type="Proteomes" id="UP000019471">
    <property type="component" value="Unassembled WGS sequence"/>
</dbReference>
<dbReference type="PANTHER" id="PTHR39596">
    <property type="match status" value="1"/>
</dbReference>
<feature type="domain" description="Heterokaryon incompatibility" evidence="1">
    <location>
        <begin position="350"/>
        <end position="427"/>
    </location>
</feature>
<evidence type="ECO:0000259" key="1">
    <source>
        <dbReference type="Pfam" id="PF06985"/>
    </source>
</evidence>